<evidence type="ECO:0000313" key="2">
    <source>
        <dbReference type="Proteomes" id="UP001153387"/>
    </source>
</evidence>
<gene>
    <name evidence="1" type="ORF">OMP38_14400</name>
</gene>
<keyword evidence="2" id="KW-1185">Reference proteome</keyword>
<reference evidence="1 2" key="1">
    <citation type="submission" date="2022-10" db="EMBL/GenBank/DDBJ databases">
        <title>Comparative genomic analysis of Cohnella hashimotonis sp. nov., isolated from the International Space Station.</title>
        <authorList>
            <person name="Simpson A."/>
            <person name="Venkateswaran K."/>
        </authorList>
    </citation>
    <scope>NUCLEOTIDE SEQUENCE [LARGE SCALE GENOMIC DNA]</scope>
    <source>
        <strain evidence="1 2">DSM 18997</strain>
    </source>
</reference>
<dbReference type="RefSeq" id="WP_277565746.1">
    <property type="nucleotide sequence ID" value="NZ_JAPDHZ010000003.1"/>
</dbReference>
<name>A0A9X4KGT5_9BACL</name>
<dbReference type="Pfam" id="PF26325">
    <property type="entry name" value="YhjD"/>
    <property type="match status" value="1"/>
</dbReference>
<evidence type="ECO:0008006" key="3">
    <source>
        <dbReference type="Google" id="ProtNLM"/>
    </source>
</evidence>
<dbReference type="EMBL" id="JAPDHZ010000003">
    <property type="protein sequence ID" value="MDG0791907.1"/>
    <property type="molecule type" value="Genomic_DNA"/>
</dbReference>
<evidence type="ECO:0000313" key="1">
    <source>
        <dbReference type="EMBL" id="MDG0791907.1"/>
    </source>
</evidence>
<dbReference type="Proteomes" id="UP001153387">
    <property type="component" value="Unassembled WGS sequence"/>
</dbReference>
<dbReference type="AlphaFoldDB" id="A0A9X4KGT5"/>
<sequence>MNEIETELLRDYVHLTYLIKEAKAELAALDDPRMPNRGIRMKMTKMMGSMFNDRLKLTQSEMRDHGMFVVKIDDDEKDPLIYVHTSIKRVKQSFPYKRKILQEDLKDKLDGIAKEISGIKVLNKKTYMED</sequence>
<organism evidence="1 2">
    <name type="scientific">Cohnella ginsengisoli</name>
    <dbReference type="NCBI Taxonomy" id="425004"/>
    <lineage>
        <taxon>Bacteria</taxon>
        <taxon>Bacillati</taxon>
        <taxon>Bacillota</taxon>
        <taxon>Bacilli</taxon>
        <taxon>Bacillales</taxon>
        <taxon>Paenibacillaceae</taxon>
        <taxon>Cohnella</taxon>
    </lineage>
</organism>
<accession>A0A9X4KGT5</accession>
<protein>
    <recommendedName>
        <fullName evidence="3">Phage protein</fullName>
    </recommendedName>
</protein>
<dbReference type="InterPro" id="IPR058600">
    <property type="entry name" value="YhjD-like"/>
</dbReference>
<proteinExistence type="predicted"/>
<comment type="caution">
    <text evidence="1">The sequence shown here is derived from an EMBL/GenBank/DDBJ whole genome shotgun (WGS) entry which is preliminary data.</text>
</comment>